<accession>A0AAV4MF00</accession>
<feature type="compositionally biased region" description="Polar residues" evidence="1">
    <location>
        <begin position="14"/>
        <end position="26"/>
    </location>
</feature>
<feature type="region of interest" description="Disordered" evidence="1">
    <location>
        <begin position="74"/>
        <end position="94"/>
    </location>
</feature>
<dbReference type="AlphaFoldDB" id="A0AAV4MF00"/>
<comment type="caution">
    <text evidence="2">The sequence shown here is derived from an EMBL/GenBank/DDBJ whole genome shotgun (WGS) entry which is preliminary data.</text>
</comment>
<feature type="compositionally biased region" description="Basic residues" evidence="1">
    <location>
        <begin position="37"/>
        <end position="47"/>
    </location>
</feature>
<proteinExistence type="predicted"/>
<dbReference type="Proteomes" id="UP001054945">
    <property type="component" value="Unassembled WGS sequence"/>
</dbReference>
<dbReference type="EMBL" id="BPLR01002182">
    <property type="protein sequence ID" value="GIX71032.1"/>
    <property type="molecule type" value="Genomic_DNA"/>
</dbReference>
<organism evidence="2 3">
    <name type="scientific">Caerostris extrusa</name>
    <name type="common">Bark spider</name>
    <name type="synonym">Caerostris bankana</name>
    <dbReference type="NCBI Taxonomy" id="172846"/>
    <lineage>
        <taxon>Eukaryota</taxon>
        <taxon>Metazoa</taxon>
        <taxon>Ecdysozoa</taxon>
        <taxon>Arthropoda</taxon>
        <taxon>Chelicerata</taxon>
        <taxon>Arachnida</taxon>
        <taxon>Araneae</taxon>
        <taxon>Araneomorphae</taxon>
        <taxon>Entelegynae</taxon>
        <taxon>Araneoidea</taxon>
        <taxon>Araneidae</taxon>
        <taxon>Caerostris</taxon>
    </lineage>
</organism>
<reference evidence="2 3" key="1">
    <citation type="submission" date="2021-06" db="EMBL/GenBank/DDBJ databases">
        <title>Caerostris extrusa draft genome.</title>
        <authorList>
            <person name="Kono N."/>
            <person name="Arakawa K."/>
        </authorList>
    </citation>
    <scope>NUCLEOTIDE SEQUENCE [LARGE SCALE GENOMIC DNA]</scope>
</reference>
<sequence length="94" mass="10387">MGKASHAQSKRQLPKTNEGHPSSCPSSRLIDGGIHSSRGRQNSKGRSKYFEHQVQDQLRLLCLDLRSAEIPLPSILAGSSQKPLERASSLLRIR</sequence>
<evidence type="ECO:0000256" key="1">
    <source>
        <dbReference type="SAM" id="MobiDB-lite"/>
    </source>
</evidence>
<gene>
    <name evidence="2" type="ORF">CEXT_406211</name>
</gene>
<name>A0AAV4MF00_CAEEX</name>
<evidence type="ECO:0000313" key="3">
    <source>
        <dbReference type="Proteomes" id="UP001054945"/>
    </source>
</evidence>
<feature type="region of interest" description="Disordered" evidence="1">
    <location>
        <begin position="1"/>
        <end position="50"/>
    </location>
</feature>
<evidence type="ECO:0000313" key="2">
    <source>
        <dbReference type="EMBL" id="GIX71032.1"/>
    </source>
</evidence>
<protein>
    <submittedName>
        <fullName evidence="2">Uncharacterized protein</fullName>
    </submittedName>
</protein>
<keyword evidence="3" id="KW-1185">Reference proteome</keyword>